<proteinExistence type="predicted"/>
<dbReference type="AlphaFoldDB" id="A0A0E9TYX3"/>
<sequence>MRCVCMLSPYMHVYDLSTFECVHIAYKCMYHLFELQCLNVRDI</sequence>
<organism evidence="1">
    <name type="scientific">Anguilla anguilla</name>
    <name type="common">European freshwater eel</name>
    <name type="synonym">Muraena anguilla</name>
    <dbReference type="NCBI Taxonomy" id="7936"/>
    <lineage>
        <taxon>Eukaryota</taxon>
        <taxon>Metazoa</taxon>
        <taxon>Chordata</taxon>
        <taxon>Craniata</taxon>
        <taxon>Vertebrata</taxon>
        <taxon>Euteleostomi</taxon>
        <taxon>Actinopterygii</taxon>
        <taxon>Neopterygii</taxon>
        <taxon>Teleostei</taxon>
        <taxon>Anguilliformes</taxon>
        <taxon>Anguillidae</taxon>
        <taxon>Anguilla</taxon>
    </lineage>
</organism>
<name>A0A0E9TYX3_ANGAN</name>
<reference evidence="1" key="1">
    <citation type="submission" date="2014-11" db="EMBL/GenBank/DDBJ databases">
        <authorList>
            <person name="Amaro Gonzalez C."/>
        </authorList>
    </citation>
    <scope>NUCLEOTIDE SEQUENCE</scope>
</reference>
<dbReference type="EMBL" id="GBXM01049895">
    <property type="protein sequence ID" value="JAH58682.1"/>
    <property type="molecule type" value="Transcribed_RNA"/>
</dbReference>
<reference evidence="1" key="2">
    <citation type="journal article" date="2015" name="Fish Shellfish Immunol.">
        <title>Early steps in the European eel (Anguilla anguilla)-Vibrio vulnificus interaction in the gills: Role of the RtxA13 toxin.</title>
        <authorList>
            <person name="Callol A."/>
            <person name="Pajuelo D."/>
            <person name="Ebbesson L."/>
            <person name="Teles M."/>
            <person name="MacKenzie S."/>
            <person name="Amaro C."/>
        </authorList>
    </citation>
    <scope>NUCLEOTIDE SEQUENCE</scope>
</reference>
<accession>A0A0E9TYX3</accession>
<evidence type="ECO:0000313" key="1">
    <source>
        <dbReference type="EMBL" id="JAH58682.1"/>
    </source>
</evidence>
<protein>
    <submittedName>
        <fullName evidence="1">Uncharacterized protein</fullName>
    </submittedName>
</protein>